<evidence type="ECO:0000313" key="2">
    <source>
        <dbReference type="Proteomes" id="UP000076079"/>
    </source>
</evidence>
<dbReference type="EMBL" id="CP015136">
    <property type="protein sequence ID" value="AMY08686.1"/>
    <property type="molecule type" value="Genomic_DNA"/>
</dbReference>
<dbReference type="InterPro" id="IPR029035">
    <property type="entry name" value="DHS-like_NAD/FAD-binding_dom"/>
</dbReference>
<sequence>MDATDEAPSPHVFVTGADLTRLACDAWVVPTDRQLRVSAGWQAAAGEPGPPPDDFRTGSPRAFVEAPLAGDDRLRVWTNLGAAFGEPLQWFVEGAREAVALAARHLAEHRHASAEQVFPRVAVPLVGAGGGGGRFATGEIVRRLLPALETVAQEGGVDVYLAIRDRRTYAAVQAARTQLPNSPFARQLESSLLAEGDRLAALAREGQLVLFIGAGASQGSGVPDWPRLLDLLAADGGFSDEERVLLQAENALDRARLIGMRLKHAGQPLGPLVASLVKATHRSLTQTLLASLPVSQVATTNYDQIFEHASQDIDVPCSILPYAPGDRGERWLLKLHGCVTHPEEIVLTRDDYLRFSSRRAALAGIVQALLVTRHMLFVGFSLQDDNFHRIVHDVRSAMPAAAGQEGLGTALFLHDRKLLAELWRQDLIITSVARPSVPNVVASRRVAMLLDYIGMQSAGGSAHLLDPTLEGVLSAPERELAGALRGLVAELSAEAWATPAGGRLEGLLREFGLQERTRQ</sequence>
<evidence type="ECO:0000313" key="1">
    <source>
        <dbReference type="EMBL" id="AMY08686.1"/>
    </source>
</evidence>
<dbReference type="SUPFAM" id="SSF52467">
    <property type="entry name" value="DHS-like NAD/FAD-binding domain"/>
    <property type="match status" value="1"/>
</dbReference>
<gene>
    <name evidence="1" type="ORF">LuPra_01890</name>
</gene>
<reference evidence="1 2" key="1">
    <citation type="journal article" date="2016" name="Genome Announc.">
        <title>First Complete Genome Sequence of a Subdivision 6 Acidobacterium Strain.</title>
        <authorList>
            <person name="Huang S."/>
            <person name="Vieira S."/>
            <person name="Bunk B."/>
            <person name="Riedel T."/>
            <person name="Sproer C."/>
            <person name="Overmann J."/>
        </authorList>
    </citation>
    <scope>NUCLEOTIDE SEQUENCE [LARGE SCALE GENOMIC DNA]</scope>
    <source>
        <strain evidence="2">DSM 100886 HEG_-6_39</strain>
    </source>
</reference>
<reference evidence="2" key="2">
    <citation type="submission" date="2016-04" db="EMBL/GenBank/DDBJ databases">
        <title>First Complete Genome Sequence of a Subdivision 6 Acidobacterium.</title>
        <authorList>
            <person name="Huang S."/>
            <person name="Vieira S."/>
            <person name="Bunk B."/>
            <person name="Riedel T."/>
            <person name="Sproeer C."/>
            <person name="Overmann J."/>
        </authorList>
    </citation>
    <scope>NUCLEOTIDE SEQUENCE [LARGE SCALE GENOMIC DNA]</scope>
    <source>
        <strain evidence="2">DSM 100886 HEG_-6_39</strain>
    </source>
</reference>
<protein>
    <submittedName>
        <fullName evidence="1">Uncharacterized protein</fullName>
    </submittedName>
</protein>
<organism evidence="1 2">
    <name type="scientific">Luteitalea pratensis</name>
    <dbReference type="NCBI Taxonomy" id="1855912"/>
    <lineage>
        <taxon>Bacteria</taxon>
        <taxon>Pseudomonadati</taxon>
        <taxon>Acidobacteriota</taxon>
        <taxon>Vicinamibacteria</taxon>
        <taxon>Vicinamibacterales</taxon>
        <taxon>Vicinamibacteraceae</taxon>
        <taxon>Luteitalea</taxon>
    </lineage>
</organism>
<dbReference type="KEGG" id="abac:LuPra_01890"/>
<dbReference type="RefSeq" id="WP_110170507.1">
    <property type="nucleotide sequence ID" value="NZ_CP015136.1"/>
</dbReference>
<dbReference type="STRING" id="1855912.LuPra_01890"/>
<keyword evidence="2" id="KW-1185">Reference proteome</keyword>
<name>A0A143PJU2_LUTPR</name>
<dbReference type="Proteomes" id="UP000076079">
    <property type="component" value="Chromosome"/>
</dbReference>
<accession>A0A143PJU2</accession>
<dbReference type="OrthoDB" id="292753at2"/>
<dbReference type="AlphaFoldDB" id="A0A143PJU2"/>
<proteinExistence type="predicted"/>
<dbReference type="Pfam" id="PF13289">
    <property type="entry name" value="SIR2_2"/>
    <property type="match status" value="1"/>
</dbReference>